<dbReference type="Pfam" id="PF19586">
    <property type="entry name" value="DUF6093"/>
    <property type="match status" value="1"/>
</dbReference>
<evidence type="ECO:0000313" key="2">
    <source>
        <dbReference type="Proteomes" id="UP000320239"/>
    </source>
</evidence>
<accession>A0A561WAT6</accession>
<keyword evidence="2" id="KW-1185">Reference proteome</keyword>
<dbReference type="AlphaFoldDB" id="A0A561WAT6"/>
<dbReference type="Proteomes" id="UP000320239">
    <property type="component" value="Unassembled WGS sequence"/>
</dbReference>
<evidence type="ECO:0008006" key="3">
    <source>
        <dbReference type="Google" id="ProtNLM"/>
    </source>
</evidence>
<organism evidence="1 2">
    <name type="scientific">Actinoplanes teichomyceticus</name>
    <dbReference type="NCBI Taxonomy" id="1867"/>
    <lineage>
        <taxon>Bacteria</taxon>
        <taxon>Bacillati</taxon>
        <taxon>Actinomycetota</taxon>
        <taxon>Actinomycetes</taxon>
        <taxon>Micromonosporales</taxon>
        <taxon>Micromonosporaceae</taxon>
        <taxon>Actinoplanes</taxon>
    </lineage>
</organism>
<proteinExistence type="predicted"/>
<reference evidence="1 2" key="1">
    <citation type="submission" date="2019-06" db="EMBL/GenBank/DDBJ databases">
        <title>Sequencing the genomes of 1000 actinobacteria strains.</title>
        <authorList>
            <person name="Klenk H.-P."/>
        </authorList>
    </citation>
    <scope>NUCLEOTIDE SEQUENCE [LARGE SCALE GENOMIC DNA]</scope>
    <source>
        <strain evidence="1 2">DSM 43866</strain>
    </source>
</reference>
<gene>
    <name evidence="1" type="ORF">FHX34_103499</name>
</gene>
<sequence>MAAGPLVNRAETLAAGRAAAEAGMVDTCIIRRPAGETTDEWGNTTPTWTQLYAGRCRVQQQSVQAQEERTGEARLLMVRLEIQLPMSVTGLEPEDQVEITASAHDPDLPGRTFVVRDLAHGTEKTARRIGVVERTS</sequence>
<dbReference type="EMBL" id="VIWY01000003">
    <property type="protein sequence ID" value="TWG20970.1"/>
    <property type="molecule type" value="Genomic_DNA"/>
</dbReference>
<evidence type="ECO:0000313" key="1">
    <source>
        <dbReference type="EMBL" id="TWG20970.1"/>
    </source>
</evidence>
<name>A0A561WAT6_ACTTI</name>
<protein>
    <recommendedName>
        <fullName evidence="3">Head-tail adaptor protein</fullName>
    </recommendedName>
</protein>
<comment type="caution">
    <text evidence="1">The sequence shown here is derived from an EMBL/GenBank/DDBJ whole genome shotgun (WGS) entry which is preliminary data.</text>
</comment>
<dbReference type="InterPro" id="IPR046075">
    <property type="entry name" value="DUF6093"/>
</dbReference>